<reference evidence="2 3" key="1">
    <citation type="journal article" date="2014" name="Genome Announc.">
        <title>Draft Genome Sequence of Propane- and Butane-Oxidizing Actinobacterium Rhodococcus ruber IEGM 231.</title>
        <authorList>
            <person name="Ivshina I.B."/>
            <person name="Kuyukina M.S."/>
            <person name="Krivoruchko A.V."/>
            <person name="Barbe V."/>
            <person name="Fischer C."/>
        </authorList>
    </citation>
    <scope>NUCLEOTIDE SEQUENCE [LARGE SCALE GENOMIC DNA]</scope>
</reference>
<dbReference type="EMBL" id="CCSD01000112">
    <property type="protein sequence ID" value="CDZ92525.1"/>
    <property type="molecule type" value="Genomic_DNA"/>
</dbReference>
<sequence length="276" mass="30092">MRQNTLVGGVRRAPRPTSNYTVVRNETIGNKELSFRARAVLIWLLSKPADWRIRSDAIAAESPTEGRDAIRSAMRELAAHGHLVTERRQNEQGQWITVQTVYEVPVRPEPGPGNPNPGGPDTGEPGAEQRTEDQETETNPSPAPEPTPPPARQQGVSSIPEKKQIGELATACRAAGLTATFDYLPAAARSQIAALIDSHGIPPLVAAARSVHRPGNPTRFAHAWIPLWQSLPLPRAPLPHRCGRCDEYGWLPDDPHGRAVRCPCRHVDAPDRPVAA</sequence>
<protein>
    <recommendedName>
        <fullName evidence="4">Replication protein</fullName>
    </recommendedName>
</protein>
<dbReference type="eggNOG" id="COG3935">
    <property type="taxonomic scope" value="Bacteria"/>
</dbReference>
<evidence type="ECO:0000256" key="1">
    <source>
        <dbReference type="SAM" id="MobiDB-lite"/>
    </source>
</evidence>
<gene>
    <name evidence="2" type="ORF">RHRU231_960054</name>
</gene>
<accession>A0A098BWC3</accession>
<dbReference type="Proteomes" id="UP000042997">
    <property type="component" value="Unassembled WGS sequence"/>
</dbReference>
<evidence type="ECO:0000313" key="2">
    <source>
        <dbReference type="EMBL" id="CDZ92525.1"/>
    </source>
</evidence>
<organism evidence="2 3">
    <name type="scientific">Rhodococcus ruber</name>
    <dbReference type="NCBI Taxonomy" id="1830"/>
    <lineage>
        <taxon>Bacteria</taxon>
        <taxon>Bacillati</taxon>
        <taxon>Actinomycetota</taxon>
        <taxon>Actinomycetes</taxon>
        <taxon>Mycobacteriales</taxon>
        <taxon>Nocardiaceae</taxon>
        <taxon>Rhodococcus</taxon>
    </lineage>
</organism>
<name>A0A098BWC3_9NOCA</name>
<feature type="region of interest" description="Disordered" evidence="1">
    <location>
        <begin position="105"/>
        <end position="162"/>
    </location>
</feature>
<feature type="compositionally biased region" description="Pro residues" evidence="1">
    <location>
        <begin position="107"/>
        <end position="118"/>
    </location>
</feature>
<dbReference type="AlphaFoldDB" id="A0A098BWC3"/>
<dbReference type="RefSeq" id="WP_230831752.1">
    <property type="nucleotide sequence ID" value="NZ_CP038030.2"/>
</dbReference>
<evidence type="ECO:0000313" key="3">
    <source>
        <dbReference type="Proteomes" id="UP000042997"/>
    </source>
</evidence>
<evidence type="ECO:0008006" key="4">
    <source>
        <dbReference type="Google" id="ProtNLM"/>
    </source>
</evidence>
<feature type="compositionally biased region" description="Pro residues" evidence="1">
    <location>
        <begin position="141"/>
        <end position="151"/>
    </location>
</feature>
<proteinExistence type="predicted"/>